<evidence type="ECO:0000313" key="4">
    <source>
        <dbReference type="Proteomes" id="UP000284868"/>
    </source>
</evidence>
<comment type="caution">
    <text evidence="3">The sequence shown here is derived from an EMBL/GenBank/DDBJ whole genome shotgun (WGS) entry which is preliminary data.</text>
</comment>
<gene>
    <name evidence="3" type="ORF">DWZ83_00350</name>
    <name evidence="2" type="ORF">KHZ85_02760</name>
</gene>
<evidence type="ECO:0000313" key="3">
    <source>
        <dbReference type="EMBL" id="RHM15365.1"/>
    </source>
</evidence>
<accession>A0A415PRH5</accession>
<feature type="signal peptide" evidence="1">
    <location>
        <begin position="1"/>
        <end position="20"/>
    </location>
</feature>
<evidence type="ECO:0000313" key="2">
    <source>
        <dbReference type="EMBL" id="MBS4883667.1"/>
    </source>
</evidence>
<evidence type="ECO:0000256" key="1">
    <source>
        <dbReference type="SAM" id="SignalP"/>
    </source>
</evidence>
<sequence>MKFLKALFVGILSFTLVACATNQESEAITVMTPMGATALSMLGLYDDEKVTIDTVDGSDALSAQLHKKDGYDVIVAPINLGAKLISTGKTEYVLHSIVTWGNLYIVGTDEAALTQEGNFAAFGEGAVPQKVLTSAFDMENMVPTITYYNSVNDVQAQLLTGKAKIGMLAEPAATATIAKAKEKNIELKVLKDLQKEYSGKLNLESEGYPQAAVFVRKDSLEKSEAYLEKAATFVNETAVKKEEAINTAVEAATTEKLGVPSSEIAVKTWKRQNIHFVKANTVKKDIDTFLEQFKITLDSAYYAK</sequence>
<dbReference type="OrthoDB" id="9814375at2"/>
<reference evidence="3 4" key="1">
    <citation type="submission" date="2018-08" db="EMBL/GenBank/DDBJ databases">
        <title>A genome reference for cultivated species of the human gut microbiota.</title>
        <authorList>
            <person name="Zou Y."/>
            <person name="Xue W."/>
            <person name="Luo G."/>
        </authorList>
    </citation>
    <scope>NUCLEOTIDE SEQUENCE [LARGE SCALE GENOMIC DNA]</scope>
    <source>
        <strain evidence="3 4">AF35-6BH</strain>
    </source>
</reference>
<dbReference type="Proteomes" id="UP000284868">
    <property type="component" value="Unassembled WGS sequence"/>
</dbReference>
<dbReference type="PROSITE" id="PS51257">
    <property type="entry name" value="PROKAR_LIPOPROTEIN"/>
    <property type="match status" value="1"/>
</dbReference>
<proteinExistence type="predicted"/>
<dbReference type="GeneID" id="92792653"/>
<name>A0A415PRH5_9FIRM</name>
<dbReference type="EMBL" id="JAGZMZ010000005">
    <property type="protein sequence ID" value="MBS4883667.1"/>
    <property type="molecule type" value="Genomic_DNA"/>
</dbReference>
<dbReference type="AlphaFoldDB" id="A0A415PRH5"/>
<dbReference type="RefSeq" id="WP_004797906.1">
    <property type="nucleotide sequence ID" value="NZ_CABKNA010000009.1"/>
</dbReference>
<dbReference type="Gene3D" id="3.40.190.10">
    <property type="entry name" value="Periplasmic binding protein-like II"/>
    <property type="match status" value="2"/>
</dbReference>
<keyword evidence="4" id="KW-1185">Reference proteome</keyword>
<reference evidence="2" key="2">
    <citation type="submission" date="2021-02" db="EMBL/GenBank/DDBJ databases">
        <title>Infant gut strain persistence is associated with maternal origin, phylogeny, and functional potential including surface adhesion and iron acquisition.</title>
        <authorList>
            <person name="Lou Y.C."/>
        </authorList>
    </citation>
    <scope>NUCLEOTIDE SEQUENCE</scope>
    <source>
        <strain evidence="2">L3_108_103G1_dasL3_108_103G1_concoct_2</strain>
    </source>
</reference>
<feature type="chain" id="PRO_5041812798" description="ABC transporter substrate-binding protein" evidence="1">
    <location>
        <begin position="21"/>
        <end position="304"/>
    </location>
</feature>
<evidence type="ECO:0008006" key="5">
    <source>
        <dbReference type="Google" id="ProtNLM"/>
    </source>
</evidence>
<organism evidence="3 4">
    <name type="scientific">Amedibacillus dolichus</name>
    <dbReference type="NCBI Taxonomy" id="31971"/>
    <lineage>
        <taxon>Bacteria</taxon>
        <taxon>Bacillati</taxon>
        <taxon>Bacillota</taxon>
        <taxon>Erysipelotrichia</taxon>
        <taxon>Erysipelotrichales</taxon>
        <taxon>Erysipelotrichaceae</taxon>
        <taxon>Amedibacillus</taxon>
    </lineage>
</organism>
<dbReference type="EMBL" id="QRPK01000001">
    <property type="protein sequence ID" value="RHM15365.1"/>
    <property type="molecule type" value="Genomic_DNA"/>
</dbReference>
<dbReference type="Proteomes" id="UP000753219">
    <property type="component" value="Unassembled WGS sequence"/>
</dbReference>
<keyword evidence="1" id="KW-0732">Signal</keyword>
<protein>
    <recommendedName>
        <fullName evidence="5">ABC transporter substrate-binding protein</fullName>
    </recommendedName>
</protein>